<reference evidence="13 14" key="1">
    <citation type="journal article" date="2019" name="Front. Microbiol.">
        <title>Ammonia Oxidation by the Arctic Terrestrial Thaumarchaeote Candidatus Nitrosocosmicus arcticus Is Stimulated by Increasing Temperatures.</title>
        <authorList>
            <person name="Alves R.J.E."/>
            <person name="Kerou M."/>
            <person name="Zappe A."/>
            <person name="Bittner R."/>
            <person name="Abby S.S."/>
            <person name="Schmidt H.A."/>
            <person name="Pfeifer K."/>
            <person name="Schleper C."/>
        </authorList>
    </citation>
    <scope>NUCLEOTIDE SEQUENCE [LARGE SCALE GENOMIC DNA]</scope>
    <source>
        <strain evidence="13 14">Kfb</strain>
    </source>
</reference>
<dbReference type="InterPro" id="IPR023477">
    <property type="entry name" value="Adenylate_kinase_AdkA"/>
</dbReference>
<evidence type="ECO:0000256" key="12">
    <source>
        <dbReference type="HAMAP-Rule" id="MF_00234"/>
    </source>
</evidence>
<evidence type="ECO:0000256" key="9">
    <source>
        <dbReference type="ARBA" id="ARBA00022777"/>
    </source>
</evidence>
<dbReference type="InterPro" id="IPR027417">
    <property type="entry name" value="P-loop_NTPase"/>
</dbReference>
<dbReference type="Gene3D" id="3.40.50.300">
    <property type="entry name" value="P-loop containing nucleotide triphosphate hydrolases"/>
    <property type="match status" value="1"/>
</dbReference>
<dbReference type="EMBL" id="VOAH01000014">
    <property type="protein sequence ID" value="TVP39594.1"/>
    <property type="molecule type" value="Genomic_DNA"/>
</dbReference>
<evidence type="ECO:0000313" key="13">
    <source>
        <dbReference type="EMBL" id="TVP39594.1"/>
    </source>
</evidence>
<comment type="catalytic activity">
    <reaction evidence="1 12">
        <text>AMP + ATP = 2 ADP</text>
        <dbReference type="Rhea" id="RHEA:12973"/>
        <dbReference type="ChEBI" id="CHEBI:30616"/>
        <dbReference type="ChEBI" id="CHEBI:456215"/>
        <dbReference type="ChEBI" id="CHEBI:456216"/>
        <dbReference type="EC" id="2.7.4.3"/>
    </reaction>
</comment>
<keyword evidence="9 12" id="KW-0418">Kinase</keyword>
<evidence type="ECO:0000256" key="3">
    <source>
        <dbReference type="ARBA" id="ARBA00007088"/>
    </source>
</evidence>
<evidence type="ECO:0000256" key="1">
    <source>
        <dbReference type="ARBA" id="ARBA00000582"/>
    </source>
</evidence>
<evidence type="ECO:0000256" key="2">
    <source>
        <dbReference type="ARBA" id="ARBA00004496"/>
    </source>
</evidence>
<comment type="subcellular location">
    <subcellularLocation>
        <location evidence="2 12">Cytoplasm</location>
    </subcellularLocation>
</comment>
<evidence type="ECO:0000313" key="14">
    <source>
        <dbReference type="Proteomes" id="UP000315289"/>
    </source>
</evidence>
<keyword evidence="8 12" id="KW-0547">Nucleotide-binding</keyword>
<organism evidence="13 14">
    <name type="scientific">Candidatus Nitrosocosmicus arcticus</name>
    <dbReference type="NCBI Taxonomy" id="2035267"/>
    <lineage>
        <taxon>Archaea</taxon>
        <taxon>Nitrososphaerota</taxon>
        <taxon>Nitrososphaeria</taxon>
        <taxon>Nitrososphaerales</taxon>
        <taxon>Nitrososphaeraceae</taxon>
        <taxon>Candidatus Nitrosocosmicus</taxon>
    </lineage>
</organism>
<name>A0A557SSK8_9ARCH</name>
<evidence type="ECO:0000256" key="11">
    <source>
        <dbReference type="ARBA" id="ARBA00033336"/>
    </source>
</evidence>
<keyword evidence="7 12" id="KW-0808">Transferase</keyword>
<dbReference type="OrthoDB" id="26198at2157"/>
<comment type="caution">
    <text evidence="13">The sequence shown here is derived from an EMBL/GenBank/DDBJ whole genome shotgun (WGS) entry which is preliminary data.</text>
</comment>
<dbReference type="GO" id="GO:0005737">
    <property type="term" value="C:cytoplasm"/>
    <property type="evidence" value="ECO:0007669"/>
    <property type="project" value="UniProtKB-SubCell"/>
</dbReference>
<evidence type="ECO:0000256" key="10">
    <source>
        <dbReference type="ARBA" id="ARBA00022840"/>
    </source>
</evidence>
<keyword evidence="14" id="KW-1185">Reference proteome</keyword>
<dbReference type="NCBIfam" id="NF003122">
    <property type="entry name" value="PRK04040.1"/>
    <property type="match status" value="1"/>
</dbReference>
<evidence type="ECO:0000256" key="6">
    <source>
        <dbReference type="ARBA" id="ARBA00022490"/>
    </source>
</evidence>
<dbReference type="SUPFAM" id="SSF52540">
    <property type="entry name" value="P-loop containing nucleoside triphosphate hydrolases"/>
    <property type="match status" value="1"/>
</dbReference>
<dbReference type="GO" id="GO:0005524">
    <property type="term" value="F:ATP binding"/>
    <property type="evidence" value="ECO:0007669"/>
    <property type="project" value="UniProtKB-UniRule"/>
</dbReference>
<evidence type="ECO:0000256" key="7">
    <source>
        <dbReference type="ARBA" id="ARBA00022679"/>
    </source>
</evidence>
<feature type="binding site" evidence="12">
    <location>
        <begin position="9"/>
        <end position="17"/>
    </location>
    <ligand>
        <name>ATP</name>
        <dbReference type="ChEBI" id="CHEBI:30616"/>
    </ligand>
</feature>
<comment type="similarity">
    <text evidence="3 12">Belongs to the archaeal adenylate kinase family.</text>
</comment>
<dbReference type="Pfam" id="PF13207">
    <property type="entry name" value="AAA_17"/>
    <property type="match status" value="1"/>
</dbReference>
<evidence type="ECO:0000256" key="5">
    <source>
        <dbReference type="ARBA" id="ARBA00019926"/>
    </source>
</evidence>
<dbReference type="EC" id="2.7.4.3" evidence="4 12"/>
<dbReference type="HAMAP" id="MF_00234">
    <property type="entry name" value="Adenylate_kinase_AdkA"/>
    <property type="match status" value="1"/>
</dbReference>
<keyword evidence="10 12" id="KW-0067">ATP-binding</keyword>
<dbReference type="Proteomes" id="UP000315289">
    <property type="component" value="Unassembled WGS sequence"/>
</dbReference>
<dbReference type="GO" id="GO:0004017">
    <property type="term" value="F:AMP kinase activity"/>
    <property type="evidence" value="ECO:0007669"/>
    <property type="project" value="UniProtKB-UniRule"/>
</dbReference>
<evidence type="ECO:0000256" key="8">
    <source>
        <dbReference type="ARBA" id="ARBA00022741"/>
    </source>
</evidence>
<accession>A0A557SSK8</accession>
<evidence type="ECO:0000256" key="4">
    <source>
        <dbReference type="ARBA" id="ARBA00012955"/>
    </source>
</evidence>
<gene>
    <name evidence="12 13" type="primary">adkA</name>
    <name evidence="13" type="ORF">NARC_140049</name>
</gene>
<proteinExistence type="inferred from homology"/>
<keyword evidence="6 12" id="KW-0963">Cytoplasm</keyword>
<dbReference type="AlphaFoldDB" id="A0A557SSK8"/>
<sequence length="191" mass="21495">MTKRVMIVGIPGVGKSTVITNVFNLLSQEGIDTKIAEFGKIMFQQAKLLSINNRDQLRKLSIEQQRSLQEMAANYINSLGNDVVIVDTHLFIRTEDGYYPGMPSKLLNIINPSHLIMITAKSEEIHRRRANDNSRQRDLISIDRISQDLRLSESMISSSSIISGCPFYIIQNNTDEIEKAGDNICKVILGK</sequence>
<protein>
    <recommendedName>
        <fullName evidence="5 12">Adenylate kinase</fullName>
        <shortName evidence="12">AK</shortName>
        <ecNumber evidence="4 12">2.7.4.3</ecNumber>
    </recommendedName>
    <alternativeName>
        <fullName evidence="11 12">ATP-AMP transphosphorylase</fullName>
    </alternativeName>
</protein>